<sequence length="30" mass="2910">MAHDGADPSAAFGFSRPGGQEDGGRAACAC</sequence>
<dbReference type="AlphaFoldDB" id="A0A1I3GJ69"/>
<keyword evidence="3" id="KW-1185">Reference proteome</keyword>
<dbReference type="EMBL" id="FOQH01000005">
    <property type="protein sequence ID" value="SFI23463.1"/>
    <property type="molecule type" value="Genomic_DNA"/>
</dbReference>
<evidence type="ECO:0000313" key="2">
    <source>
        <dbReference type="EMBL" id="SFI23463.1"/>
    </source>
</evidence>
<accession>A0A1I3GJ69</accession>
<reference evidence="2 3" key="1">
    <citation type="submission" date="2016-10" db="EMBL/GenBank/DDBJ databases">
        <authorList>
            <person name="de Groot N.N."/>
        </authorList>
    </citation>
    <scope>NUCLEOTIDE SEQUENCE [LARGE SCALE GENOMIC DNA]</scope>
    <source>
        <strain evidence="2 3">CGMCC 1.11030</strain>
    </source>
</reference>
<feature type="region of interest" description="Disordered" evidence="1">
    <location>
        <begin position="1"/>
        <end position="30"/>
    </location>
</feature>
<gene>
    <name evidence="2" type="ORF">SAMN05216258_105190</name>
</gene>
<protein>
    <submittedName>
        <fullName evidence="2">Uncharacterized protein</fullName>
    </submittedName>
</protein>
<evidence type="ECO:0000313" key="3">
    <source>
        <dbReference type="Proteomes" id="UP000199377"/>
    </source>
</evidence>
<name>A0A1I3GJ69_9RHOB</name>
<proteinExistence type="predicted"/>
<evidence type="ECO:0000256" key="1">
    <source>
        <dbReference type="SAM" id="MobiDB-lite"/>
    </source>
</evidence>
<organism evidence="2 3">
    <name type="scientific">Albimonas pacifica</name>
    <dbReference type="NCBI Taxonomy" id="1114924"/>
    <lineage>
        <taxon>Bacteria</taxon>
        <taxon>Pseudomonadati</taxon>
        <taxon>Pseudomonadota</taxon>
        <taxon>Alphaproteobacteria</taxon>
        <taxon>Rhodobacterales</taxon>
        <taxon>Paracoccaceae</taxon>
        <taxon>Albimonas</taxon>
    </lineage>
</organism>
<dbReference type="Proteomes" id="UP000199377">
    <property type="component" value="Unassembled WGS sequence"/>
</dbReference>